<dbReference type="EMBL" id="CAJNJA010091784">
    <property type="protein sequence ID" value="CAE7940603.1"/>
    <property type="molecule type" value="Genomic_DNA"/>
</dbReference>
<dbReference type="Proteomes" id="UP000601435">
    <property type="component" value="Unassembled WGS sequence"/>
</dbReference>
<dbReference type="AlphaFoldDB" id="A0A813C880"/>
<accession>A0A813C880</accession>
<feature type="non-terminal residue" evidence="1">
    <location>
        <position position="1"/>
    </location>
</feature>
<proteinExistence type="predicted"/>
<keyword evidence="2" id="KW-1185">Reference proteome</keyword>
<sequence length="209" mass="22694">ADFHGSGAEVLLGPLGGPRSVWPRPLYAPRPCRAASAVAPGGGCFLGPDLVTYYPIREAVPGVFLKVLVAAKGFSPPAPSGWTMAQARAVSDAAQAAAQATQAAEAVMASAHEARRIEALSRFIQKPDMYRPDTREQEIDQWVDWRHVMRNYLGVIDSNYLVEMDLVEAATHEEVVREYERISGSTYPEDLKVSTLVNAAPGPLQVQLH</sequence>
<evidence type="ECO:0000313" key="2">
    <source>
        <dbReference type="Proteomes" id="UP000601435"/>
    </source>
</evidence>
<dbReference type="OrthoDB" id="444443at2759"/>
<reference evidence="1" key="1">
    <citation type="submission" date="2021-02" db="EMBL/GenBank/DDBJ databases">
        <authorList>
            <person name="Dougan E. K."/>
            <person name="Rhodes N."/>
            <person name="Thang M."/>
            <person name="Chan C."/>
        </authorList>
    </citation>
    <scope>NUCLEOTIDE SEQUENCE</scope>
</reference>
<feature type="non-terminal residue" evidence="1">
    <location>
        <position position="209"/>
    </location>
</feature>
<evidence type="ECO:0000313" key="1">
    <source>
        <dbReference type="EMBL" id="CAE7940603.1"/>
    </source>
</evidence>
<protein>
    <submittedName>
        <fullName evidence="1">Uncharacterized protein</fullName>
    </submittedName>
</protein>
<name>A0A813C880_9DINO</name>
<organism evidence="1 2">
    <name type="scientific">Symbiodinium necroappetens</name>
    <dbReference type="NCBI Taxonomy" id="1628268"/>
    <lineage>
        <taxon>Eukaryota</taxon>
        <taxon>Sar</taxon>
        <taxon>Alveolata</taxon>
        <taxon>Dinophyceae</taxon>
        <taxon>Suessiales</taxon>
        <taxon>Symbiodiniaceae</taxon>
        <taxon>Symbiodinium</taxon>
    </lineage>
</organism>
<gene>
    <name evidence="1" type="ORF">SNEC2469_LOCUS33948</name>
</gene>
<comment type="caution">
    <text evidence="1">The sequence shown here is derived from an EMBL/GenBank/DDBJ whole genome shotgun (WGS) entry which is preliminary data.</text>
</comment>